<proteinExistence type="predicted"/>
<name>A0ACC0Q4P4_RHOML</name>
<gene>
    <name evidence="1" type="ORF">RHMOL_Rhmol01G0227600</name>
</gene>
<organism evidence="1 2">
    <name type="scientific">Rhododendron molle</name>
    <name type="common">Chinese azalea</name>
    <name type="synonym">Azalea mollis</name>
    <dbReference type="NCBI Taxonomy" id="49168"/>
    <lineage>
        <taxon>Eukaryota</taxon>
        <taxon>Viridiplantae</taxon>
        <taxon>Streptophyta</taxon>
        <taxon>Embryophyta</taxon>
        <taxon>Tracheophyta</taxon>
        <taxon>Spermatophyta</taxon>
        <taxon>Magnoliopsida</taxon>
        <taxon>eudicotyledons</taxon>
        <taxon>Gunneridae</taxon>
        <taxon>Pentapetalae</taxon>
        <taxon>asterids</taxon>
        <taxon>Ericales</taxon>
        <taxon>Ericaceae</taxon>
        <taxon>Ericoideae</taxon>
        <taxon>Rhodoreae</taxon>
        <taxon>Rhododendron</taxon>
    </lineage>
</organism>
<dbReference type="EMBL" id="CM046388">
    <property type="protein sequence ID" value="KAI8572786.1"/>
    <property type="molecule type" value="Genomic_DNA"/>
</dbReference>
<accession>A0ACC0Q4P4</accession>
<evidence type="ECO:0000313" key="1">
    <source>
        <dbReference type="EMBL" id="KAI8572786.1"/>
    </source>
</evidence>
<sequence>MEAMTAVTVAGLTVYDMCKAASKDIQITDAQGVEKTRSWVDVTGVFRSGQRREDDDDDNDAAMDPTDLPSPHQGARWNYSLIVLLFEFKIVDSVNKHGILLEVVQGAYRFEPRHY</sequence>
<evidence type="ECO:0000313" key="2">
    <source>
        <dbReference type="Proteomes" id="UP001062846"/>
    </source>
</evidence>
<dbReference type="Proteomes" id="UP001062846">
    <property type="component" value="Chromosome 1"/>
</dbReference>
<comment type="caution">
    <text evidence="1">The sequence shown here is derived from an EMBL/GenBank/DDBJ whole genome shotgun (WGS) entry which is preliminary data.</text>
</comment>
<keyword evidence="2" id="KW-1185">Reference proteome</keyword>
<reference evidence="1" key="1">
    <citation type="submission" date="2022-02" db="EMBL/GenBank/DDBJ databases">
        <title>Plant Genome Project.</title>
        <authorList>
            <person name="Zhang R.-G."/>
        </authorList>
    </citation>
    <scope>NUCLEOTIDE SEQUENCE</scope>
    <source>
        <strain evidence="1">AT1</strain>
    </source>
</reference>
<protein>
    <submittedName>
        <fullName evidence="1">Uncharacterized protein</fullName>
    </submittedName>
</protein>